<reference evidence="4 5" key="1">
    <citation type="submission" date="2015-01" db="EMBL/GenBank/DDBJ databases">
        <title>The Genome Sequence of Exophiala oligosperma CBS72588.</title>
        <authorList>
            <consortium name="The Broad Institute Genomics Platform"/>
            <person name="Cuomo C."/>
            <person name="de Hoog S."/>
            <person name="Gorbushina A."/>
            <person name="Stielow B."/>
            <person name="Teixiera M."/>
            <person name="Abouelleil A."/>
            <person name="Chapman S.B."/>
            <person name="Priest M."/>
            <person name="Young S.K."/>
            <person name="Wortman J."/>
            <person name="Nusbaum C."/>
            <person name="Birren B."/>
        </authorList>
    </citation>
    <scope>NUCLEOTIDE SEQUENCE [LARGE SCALE GENOMIC DNA]</scope>
    <source>
        <strain evidence="4 5">CBS 72588</strain>
    </source>
</reference>
<dbReference type="VEuPathDB" id="FungiDB:PV06_01522"/>
<proteinExistence type="inferred from homology"/>
<dbReference type="EMBL" id="KN847333">
    <property type="protein sequence ID" value="KIW45811.1"/>
    <property type="molecule type" value="Genomic_DNA"/>
</dbReference>
<keyword evidence="5" id="KW-1185">Reference proteome</keyword>
<dbReference type="STRING" id="215243.A0A0D2B0Z7"/>
<dbReference type="PANTHER" id="PTHR43008:SF4">
    <property type="entry name" value="CHAIN DEHYDROGENASE, PUTATIVE (AFU_ORTHOLOGUE AFUA_4G08710)-RELATED"/>
    <property type="match status" value="1"/>
</dbReference>
<accession>A0A0D2B0Z7</accession>
<dbReference type="InterPro" id="IPR020904">
    <property type="entry name" value="Sc_DH/Rdtase_CS"/>
</dbReference>
<dbReference type="InterPro" id="IPR002347">
    <property type="entry name" value="SDR_fam"/>
</dbReference>
<evidence type="ECO:0000256" key="1">
    <source>
        <dbReference type="ARBA" id="ARBA00006484"/>
    </source>
</evidence>
<dbReference type="PROSITE" id="PS00061">
    <property type="entry name" value="ADH_SHORT"/>
    <property type="match status" value="1"/>
</dbReference>
<dbReference type="SUPFAM" id="SSF51735">
    <property type="entry name" value="NAD(P)-binding Rossmann-fold domains"/>
    <property type="match status" value="1"/>
</dbReference>
<dbReference type="GO" id="GO:0016616">
    <property type="term" value="F:oxidoreductase activity, acting on the CH-OH group of donors, NAD or NADP as acceptor"/>
    <property type="evidence" value="ECO:0007669"/>
    <property type="project" value="UniProtKB-ARBA"/>
</dbReference>
<protein>
    <submittedName>
        <fullName evidence="4">Uncharacterized protein</fullName>
    </submittedName>
</protein>
<dbReference type="Gene3D" id="3.40.50.720">
    <property type="entry name" value="NAD(P)-binding Rossmann-like Domain"/>
    <property type="match status" value="1"/>
</dbReference>
<dbReference type="PANTHER" id="PTHR43008">
    <property type="entry name" value="BENZIL REDUCTASE"/>
    <property type="match status" value="1"/>
</dbReference>
<keyword evidence="2" id="KW-0521">NADP</keyword>
<gene>
    <name evidence="4" type="ORF">PV06_01522</name>
</gene>
<comment type="similarity">
    <text evidence="1">Belongs to the short-chain dehydrogenases/reductases (SDR) family.</text>
</comment>
<dbReference type="PRINTS" id="PR00081">
    <property type="entry name" value="GDHRDH"/>
</dbReference>
<dbReference type="OrthoDB" id="4116693at2759"/>
<dbReference type="InterPro" id="IPR036291">
    <property type="entry name" value="NAD(P)-bd_dom_sf"/>
</dbReference>
<dbReference type="HOGENOM" id="CLU_010194_1_1_1"/>
<dbReference type="GeneID" id="27353596"/>
<dbReference type="Proteomes" id="UP000053342">
    <property type="component" value="Unassembled WGS sequence"/>
</dbReference>
<dbReference type="AlphaFoldDB" id="A0A0D2B0Z7"/>
<evidence type="ECO:0000313" key="4">
    <source>
        <dbReference type="EMBL" id="KIW45811.1"/>
    </source>
</evidence>
<name>A0A0D2B0Z7_9EURO</name>
<dbReference type="GO" id="GO:0050664">
    <property type="term" value="F:oxidoreductase activity, acting on NAD(P)H, oxygen as acceptor"/>
    <property type="evidence" value="ECO:0007669"/>
    <property type="project" value="TreeGrafter"/>
</dbReference>
<dbReference type="Pfam" id="PF13561">
    <property type="entry name" value="adh_short_C2"/>
    <property type="match status" value="1"/>
</dbReference>
<evidence type="ECO:0000256" key="2">
    <source>
        <dbReference type="ARBA" id="ARBA00022857"/>
    </source>
</evidence>
<sequence>MGSLSTTESLPAHIPFHTLDIFRLNSRTIIVTGAIGGLGVQAVTAILESGGDVICIDRPEIPPETEWGRLKNLAESNGAQILYYSCDITDEATVGLLFEEAAEQARFPVRGLVTCAGITRVGPSIKFPLAEARRVIDINLVGTLAAAQAAARIVEKQALPASFVFIASMSGHIINKGAPNAAYCVSKAGVHQLARNLAYEWGGSPELPCIRVNSISPGYIKTKMTQSYIEQADLEKIWLEDSMLKRFSEPEEYRGTIVYMLSDASSYMTGSDVRVDGGHTAC</sequence>
<keyword evidence="3" id="KW-0560">Oxidoreductase</keyword>
<evidence type="ECO:0000313" key="5">
    <source>
        <dbReference type="Proteomes" id="UP000053342"/>
    </source>
</evidence>
<evidence type="ECO:0000256" key="3">
    <source>
        <dbReference type="ARBA" id="ARBA00023002"/>
    </source>
</evidence>
<dbReference type="RefSeq" id="XP_016266027.1">
    <property type="nucleotide sequence ID" value="XM_016402130.1"/>
</dbReference>
<organism evidence="4 5">
    <name type="scientific">Exophiala oligosperma</name>
    <dbReference type="NCBI Taxonomy" id="215243"/>
    <lineage>
        <taxon>Eukaryota</taxon>
        <taxon>Fungi</taxon>
        <taxon>Dikarya</taxon>
        <taxon>Ascomycota</taxon>
        <taxon>Pezizomycotina</taxon>
        <taxon>Eurotiomycetes</taxon>
        <taxon>Chaetothyriomycetidae</taxon>
        <taxon>Chaetothyriales</taxon>
        <taxon>Herpotrichiellaceae</taxon>
        <taxon>Exophiala</taxon>
    </lineage>
</organism>